<dbReference type="Pfam" id="PF08268">
    <property type="entry name" value="FBA_3"/>
    <property type="match status" value="1"/>
</dbReference>
<dbReference type="InterPro" id="IPR013187">
    <property type="entry name" value="F-box-assoc_dom_typ3"/>
</dbReference>
<dbReference type="PANTHER" id="PTHR31672:SF10">
    <property type="entry name" value="F-BOX DOMAIN-CONTAINING PROTEIN"/>
    <property type="match status" value="1"/>
</dbReference>
<evidence type="ECO:0000259" key="2">
    <source>
        <dbReference type="Pfam" id="PF08268"/>
    </source>
</evidence>
<gene>
    <name evidence="4" type="ORF">HannXRQ_Chr02g0046701</name>
    <name evidence="3" type="ORF">HanXRQr2_Chr17g0818931</name>
</gene>
<dbReference type="InterPro" id="IPR050796">
    <property type="entry name" value="SCF_F-box_component"/>
</dbReference>
<evidence type="ECO:0000313" key="3">
    <source>
        <dbReference type="EMBL" id="KAF5756786.1"/>
    </source>
</evidence>
<dbReference type="NCBIfam" id="TIGR01640">
    <property type="entry name" value="F_box_assoc_1"/>
    <property type="match status" value="1"/>
</dbReference>
<name>A0A251VG13_HELAN</name>
<reference evidence="4" key="2">
    <citation type="submission" date="2017-02" db="EMBL/GenBank/DDBJ databases">
        <title>Sunflower complete genome.</title>
        <authorList>
            <person name="Langlade N."/>
            <person name="Munos S."/>
        </authorList>
    </citation>
    <scope>NUCLEOTIDE SEQUENCE [LARGE SCALE GENOMIC DNA]</scope>
    <source>
        <tissue evidence="4">Leaves</tissue>
    </source>
</reference>
<dbReference type="InterPro" id="IPR001810">
    <property type="entry name" value="F-box_dom"/>
</dbReference>
<dbReference type="AlphaFoldDB" id="A0A251VG13"/>
<dbReference type="InterPro" id="IPR017451">
    <property type="entry name" value="F-box-assoc_interact_dom"/>
</dbReference>
<feature type="domain" description="F-box associated beta-propeller type 3" evidence="2">
    <location>
        <begin position="47"/>
        <end position="280"/>
    </location>
</feature>
<dbReference type="PANTHER" id="PTHR31672">
    <property type="entry name" value="BNACNNG10540D PROTEIN"/>
    <property type="match status" value="1"/>
</dbReference>
<sequence length="297" mass="33546">MKTLPVKSLLQFRTVSKAWKSLIDSPRFIARYSSQRHHLLVSYNDESHRSKKKFVSLVDDETFPQKKVSLTLPQCVAMLLTPTIIGTSHGLFCLYGDRHLLVPRGGKAVIWNPSIRKAVVVHVSTDPKIVEISRTVVGFGVCRETTDPKIVNIRHGTNVLGLRCVQVEVFTVSTGAWRTPYSSNLPRTSVYVNEESVVVIYGVLYWLATDKITKDGGSRYNQLIVSFDMTSEEFKEINLPDSLAYRFPMSINELRGSLVVLERGVDASNPIFRVWRMEEGAPNSFAKLLTFSRHTLD</sequence>
<protein>
    <submittedName>
        <fullName evidence="3 4">F-box domain-containing protein</fullName>
    </submittedName>
</protein>
<dbReference type="EMBL" id="CM007891">
    <property type="protein sequence ID" value="OTG34515.1"/>
    <property type="molecule type" value="Genomic_DNA"/>
</dbReference>
<dbReference type="InterPro" id="IPR036047">
    <property type="entry name" value="F-box-like_dom_sf"/>
</dbReference>
<dbReference type="Pfam" id="PF00646">
    <property type="entry name" value="F-box"/>
    <property type="match status" value="1"/>
</dbReference>
<reference evidence="3 5" key="1">
    <citation type="journal article" date="2017" name="Nature">
        <title>The sunflower genome provides insights into oil metabolism, flowering and Asterid evolution.</title>
        <authorList>
            <person name="Badouin H."/>
            <person name="Gouzy J."/>
            <person name="Grassa C.J."/>
            <person name="Murat F."/>
            <person name="Staton S.E."/>
            <person name="Cottret L."/>
            <person name="Lelandais-Briere C."/>
            <person name="Owens G.L."/>
            <person name="Carrere S."/>
            <person name="Mayjonade B."/>
            <person name="Legrand L."/>
            <person name="Gill N."/>
            <person name="Kane N.C."/>
            <person name="Bowers J.E."/>
            <person name="Hubner S."/>
            <person name="Bellec A."/>
            <person name="Berard A."/>
            <person name="Berges H."/>
            <person name="Blanchet N."/>
            <person name="Boniface M.C."/>
            <person name="Brunel D."/>
            <person name="Catrice O."/>
            <person name="Chaidir N."/>
            <person name="Claudel C."/>
            <person name="Donnadieu C."/>
            <person name="Faraut T."/>
            <person name="Fievet G."/>
            <person name="Helmstetter N."/>
            <person name="King M."/>
            <person name="Knapp S.J."/>
            <person name="Lai Z."/>
            <person name="Le Paslier M.C."/>
            <person name="Lippi Y."/>
            <person name="Lorenzon L."/>
            <person name="Mandel J.R."/>
            <person name="Marage G."/>
            <person name="Marchand G."/>
            <person name="Marquand E."/>
            <person name="Bret-Mestries E."/>
            <person name="Morien E."/>
            <person name="Nambeesan S."/>
            <person name="Nguyen T."/>
            <person name="Pegot-Espagnet P."/>
            <person name="Pouilly N."/>
            <person name="Raftis F."/>
            <person name="Sallet E."/>
            <person name="Schiex T."/>
            <person name="Thomas J."/>
            <person name="Vandecasteele C."/>
            <person name="Vares D."/>
            <person name="Vear F."/>
            <person name="Vautrin S."/>
            <person name="Crespi M."/>
            <person name="Mangin B."/>
            <person name="Burke J.M."/>
            <person name="Salse J."/>
            <person name="Munos S."/>
            <person name="Vincourt P."/>
            <person name="Rieseberg L.H."/>
            <person name="Langlade N.B."/>
        </authorList>
    </citation>
    <scope>NUCLEOTIDE SEQUENCE [LARGE SCALE GENOMIC DNA]</scope>
    <source>
        <strain evidence="5">cv. SF193</strain>
        <tissue evidence="3">Leaves</tissue>
    </source>
</reference>
<reference evidence="3" key="3">
    <citation type="submission" date="2020-06" db="EMBL/GenBank/DDBJ databases">
        <title>Helianthus annuus Genome sequencing and assembly Release 2.</title>
        <authorList>
            <person name="Gouzy J."/>
            <person name="Langlade N."/>
            <person name="Munos S."/>
        </authorList>
    </citation>
    <scope>NUCLEOTIDE SEQUENCE</scope>
    <source>
        <tissue evidence="3">Leaves</tissue>
    </source>
</reference>
<keyword evidence="5" id="KW-1185">Reference proteome</keyword>
<evidence type="ECO:0000259" key="1">
    <source>
        <dbReference type="Pfam" id="PF00646"/>
    </source>
</evidence>
<feature type="domain" description="F-box" evidence="1">
    <location>
        <begin position="2"/>
        <end position="28"/>
    </location>
</feature>
<proteinExistence type="predicted"/>
<dbReference type="InParanoid" id="A0A251VG13"/>
<evidence type="ECO:0000313" key="4">
    <source>
        <dbReference type="EMBL" id="OTG34515.1"/>
    </source>
</evidence>
<organism evidence="4 5">
    <name type="scientific">Helianthus annuus</name>
    <name type="common">Common sunflower</name>
    <dbReference type="NCBI Taxonomy" id="4232"/>
    <lineage>
        <taxon>Eukaryota</taxon>
        <taxon>Viridiplantae</taxon>
        <taxon>Streptophyta</taxon>
        <taxon>Embryophyta</taxon>
        <taxon>Tracheophyta</taxon>
        <taxon>Spermatophyta</taxon>
        <taxon>Magnoliopsida</taxon>
        <taxon>eudicotyledons</taxon>
        <taxon>Gunneridae</taxon>
        <taxon>Pentapetalae</taxon>
        <taxon>asterids</taxon>
        <taxon>campanulids</taxon>
        <taxon>Asterales</taxon>
        <taxon>Asteraceae</taxon>
        <taxon>Asteroideae</taxon>
        <taxon>Heliantheae alliance</taxon>
        <taxon>Heliantheae</taxon>
        <taxon>Helianthus</taxon>
    </lineage>
</organism>
<accession>A0A251VG13</accession>
<dbReference type="Proteomes" id="UP000215914">
    <property type="component" value="Chromosome 2"/>
</dbReference>
<dbReference type="SUPFAM" id="SSF81383">
    <property type="entry name" value="F-box domain"/>
    <property type="match status" value="1"/>
</dbReference>
<dbReference type="EMBL" id="MNCJ02000332">
    <property type="protein sequence ID" value="KAF5756786.1"/>
    <property type="molecule type" value="Genomic_DNA"/>
</dbReference>
<evidence type="ECO:0000313" key="5">
    <source>
        <dbReference type="Proteomes" id="UP000215914"/>
    </source>
</evidence>
<dbReference type="Gramene" id="mRNA:HanXRQr2_Chr17g0818931">
    <property type="protein sequence ID" value="CDS:HanXRQr2_Chr17g0818931.1"/>
    <property type="gene ID" value="HanXRQr2_Chr17g0818931"/>
</dbReference>